<proteinExistence type="predicted"/>
<accession>A0A5B7GPF9</accession>
<reference evidence="1 2" key="1">
    <citation type="submission" date="2019-05" db="EMBL/GenBank/DDBJ databases">
        <title>Another draft genome of Portunus trituberculatus and its Hox gene families provides insights of decapod evolution.</title>
        <authorList>
            <person name="Jeong J.-H."/>
            <person name="Song I."/>
            <person name="Kim S."/>
            <person name="Choi T."/>
            <person name="Kim D."/>
            <person name="Ryu S."/>
            <person name="Kim W."/>
        </authorList>
    </citation>
    <scope>NUCLEOTIDE SEQUENCE [LARGE SCALE GENOMIC DNA]</scope>
    <source>
        <tissue evidence="1">Muscle</tissue>
    </source>
</reference>
<evidence type="ECO:0000313" key="2">
    <source>
        <dbReference type="Proteomes" id="UP000324222"/>
    </source>
</evidence>
<evidence type="ECO:0000313" key="1">
    <source>
        <dbReference type="EMBL" id="MPC62021.1"/>
    </source>
</evidence>
<keyword evidence="2" id="KW-1185">Reference proteome</keyword>
<name>A0A5B7GPF9_PORTR</name>
<dbReference type="Proteomes" id="UP000324222">
    <property type="component" value="Unassembled WGS sequence"/>
</dbReference>
<organism evidence="1 2">
    <name type="scientific">Portunus trituberculatus</name>
    <name type="common">Swimming crab</name>
    <name type="synonym">Neptunus trituberculatus</name>
    <dbReference type="NCBI Taxonomy" id="210409"/>
    <lineage>
        <taxon>Eukaryota</taxon>
        <taxon>Metazoa</taxon>
        <taxon>Ecdysozoa</taxon>
        <taxon>Arthropoda</taxon>
        <taxon>Crustacea</taxon>
        <taxon>Multicrustacea</taxon>
        <taxon>Malacostraca</taxon>
        <taxon>Eumalacostraca</taxon>
        <taxon>Eucarida</taxon>
        <taxon>Decapoda</taxon>
        <taxon>Pleocyemata</taxon>
        <taxon>Brachyura</taxon>
        <taxon>Eubrachyura</taxon>
        <taxon>Portunoidea</taxon>
        <taxon>Portunidae</taxon>
        <taxon>Portuninae</taxon>
        <taxon>Portunus</taxon>
    </lineage>
</organism>
<dbReference type="EMBL" id="VSRR010019216">
    <property type="protein sequence ID" value="MPC62021.1"/>
    <property type="molecule type" value="Genomic_DNA"/>
</dbReference>
<comment type="caution">
    <text evidence="1">The sequence shown here is derived from an EMBL/GenBank/DDBJ whole genome shotgun (WGS) entry which is preliminary data.</text>
</comment>
<gene>
    <name evidence="1" type="ORF">E2C01_056100</name>
</gene>
<sequence length="67" mass="8158">MEKYNEGKMKHLTIKKVDNPRHKEWFNRRCELARNEREKNLEQMGKKQKTISLKRVCQDLENGTEKL</sequence>
<protein>
    <submittedName>
        <fullName evidence="1">Uncharacterized protein</fullName>
    </submittedName>
</protein>
<dbReference type="AlphaFoldDB" id="A0A5B7GPF9"/>